<sequence>MKQLKIFTKKRKEKVLLDQAVASSPLINLKRSNMVSTRRGTTLVSRFLLS</sequence>
<organism evidence="1 2">
    <name type="scientific">Peribacillus asahii</name>
    <dbReference type="NCBI Taxonomy" id="228899"/>
    <lineage>
        <taxon>Bacteria</taxon>
        <taxon>Bacillati</taxon>
        <taxon>Bacillota</taxon>
        <taxon>Bacilli</taxon>
        <taxon>Bacillales</taxon>
        <taxon>Bacillaceae</taxon>
        <taxon>Peribacillus</taxon>
    </lineage>
</organism>
<dbReference type="Proteomes" id="UP000283095">
    <property type="component" value="Chromosome"/>
</dbReference>
<dbReference type="KEGG" id="pasa:BAOM_1891"/>
<evidence type="ECO:0000313" key="2">
    <source>
        <dbReference type="Proteomes" id="UP000283095"/>
    </source>
</evidence>
<dbReference type="EMBL" id="CP026095">
    <property type="protein sequence ID" value="AZV42501.1"/>
    <property type="molecule type" value="Genomic_DNA"/>
</dbReference>
<gene>
    <name evidence="1" type="ORF">BAOM_1891</name>
</gene>
<dbReference type="AlphaFoldDB" id="A0A3T0KQL0"/>
<name>A0A3T0KQL0_9BACI</name>
<reference evidence="1 2" key="1">
    <citation type="submission" date="2018-01" db="EMBL/GenBank/DDBJ databases">
        <title>Bacillus asahii Genome sequencing and assembly.</title>
        <authorList>
            <person name="Jiang H."/>
            <person name="Feng Y."/>
            <person name="Zhao F."/>
            <person name="Lin X."/>
        </authorList>
    </citation>
    <scope>NUCLEOTIDE SEQUENCE [LARGE SCALE GENOMIC DNA]</scope>
    <source>
        <strain evidence="1 2">OM18</strain>
    </source>
</reference>
<evidence type="ECO:0000313" key="1">
    <source>
        <dbReference type="EMBL" id="AZV42501.1"/>
    </source>
</evidence>
<accession>A0A3T0KQL0</accession>
<proteinExistence type="predicted"/>
<protein>
    <submittedName>
        <fullName evidence="1">Uncharacterized protein</fullName>
    </submittedName>
</protein>